<evidence type="ECO:0000313" key="2">
    <source>
        <dbReference type="EMBL" id="EDS19064.1"/>
    </source>
</evidence>
<sequence length="228" mass="26302">MLKYVQEEISVKENMKYLTNHYQLREFTLIRMLEIINQNKNITPGGTVFYGDSITEYCDLDKYYPEIETKYNCGIAGITSGMLLNFIDEGVIKYQPKNVVLMIGTNDLGNTVMESPRDIALNVKETIEIIHYNCLDTKIYLVAPLPCLEMLHGYKATKQGLRSNDTLKMVFKEYKNIIPYDYVTLINPFMALCNKKGQPVENYYLDGLHINDDGYRAYTGVIKEKLID</sequence>
<proteinExistence type="predicted"/>
<name>B0N3P2_9FIRM</name>
<dbReference type="Gene3D" id="3.40.50.1110">
    <property type="entry name" value="SGNH hydrolase"/>
    <property type="match status" value="1"/>
</dbReference>
<dbReference type="AlphaFoldDB" id="B0N3P2"/>
<protein>
    <recommendedName>
        <fullName evidence="1">SGNH hydrolase-type esterase domain-containing protein</fullName>
    </recommendedName>
</protein>
<dbReference type="InterPro" id="IPR013830">
    <property type="entry name" value="SGNH_hydro"/>
</dbReference>
<reference evidence="2" key="2">
    <citation type="submission" date="2014-06" db="EMBL/GenBank/DDBJ databases">
        <title>Draft genome sequence of Clostridium ramosum(DSM 1402).</title>
        <authorList>
            <person name="Sudarsanam P."/>
            <person name="Ley R."/>
            <person name="Guruge J."/>
            <person name="Turnbaugh P.J."/>
            <person name="Mahowald M."/>
            <person name="Liep D."/>
            <person name="Gordon J."/>
        </authorList>
    </citation>
    <scope>NUCLEOTIDE SEQUENCE</scope>
    <source>
        <strain evidence="2">DSM 1402</strain>
    </source>
</reference>
<reference evidence="2" key="1">
    <citation type="submission" date="2007-11" db="EMBL/GenBank/DDBJ databases">
        <authorList>
            <person name="Fulton L."/>
            <person name="Clifton S."/>
            <person name="Fulton B."/>
            <person name="Xu J."/>
            <person name="Minx P."/>
            <person name="Pepin K.H."/>
            <person name="Johnson M."/>
            <person name="Thiruvilangam P."/>
            <person name="Bhonagiri V."/>
            <person name="Nash W.E."/>
            <person name="Mardis E.R."/>
            <person name="Wilson R.K."/>
        </authorList>
    </citation>
    <scope>NUCLEOTIDE SEQUENCE [LARGE SCALE GENOMIC DNA]</scope>
    <source>
        <strain evidence="2">DSM 1402</strain>
    </source>
</reference>
<dbReference type="Pfam" id="PF13472">
    <property type="entry name" value="Lipase_GDSL_2"/>
    <property type="match status" value="1"/>
</dbReference>
<keyword evidence="3" id="KW-1185">Reference proteome</keyword>
<gene>
    <name evidence="2" type="ORF">CLORAM_01060</name>
</gene>
<feature type="domain" description="SGNH hydrolase-type esterase" evidence="1">
    <location>
        <begin position="49"/>
        <end position="217"/>
    </location>
</feature>
<dbReference type="Proteomes" id="UP000005798">
    <property type="component" value="Unassembled WGS sequence"/>
</dbReference>
<dbReference type="eggNOG" id="COG2755">
    <property type="taxonomic scope" value="Bacteria"/>
</dbReference>
<evidence type="ECO:0000259" key="1">
    <source>
        <dbReference type="Pfam" id="PF13472"/>
    </source>
</evidence>
<evidence type="ECO:0000313" key="3">
    <source>
        <dbReference type="Proteomes" id="UP000005798"/>
    </source>
</evidence>
<dbReference type="InterPro" id="IPR051532">
    <property type="entry name" value="Ester_Hydrolysis_Enzymes"/>
</dbReference>
<dbReference type="PANTHER" id="PTHR30383">
    <property type="entry name" value="THIOESTERASE 1/PROTEASE 1/LYSOPHOSPHOLIPASE L1"/>
    <property type="match status" value="1"/>
</dbReference>
<dbReference type="InterPro" id="IPR036514">
    <property type="entry name" value="SGNH_hydro_sf"/>
</dbReference>
<accession>B0N3P2</accession>
<dbReference type="EMBL" id="ABFX02000004">
    <property type="protein sequence ID" value="EDS19064.1"/>
    <property type="molecule type" value="Genomic_DNA"/>
</dbReference>
<dbReference type="SUPFAM" id="SSF52266">
    <property type="entry name" value="SGNH hydrolase"/>
    <property type="match status" value="1"/>
</dbReference>
<dbReference type="HOGENOM" id="CLU_051989_6_2_9"/>
<comment type="caution">
    <text evidence="2">The sequence shown here is derived from an EMBL/GenBank/DDBJ whole genome shotgun (WGS) entry which is preliminary data.</text>
</comment>
<organism evidence="2 3">
    <name type="scientific">Thomasclavelia ramosa DSM 1402</name>
    <dbReference type="NCBI Taxonomy" id="445974"/>
    <lineage>
        <taxon>Bacteria</taxon>
        <taxon>Bacillati</taxon>
        <taxon>Bacillota</taxon>
        <taxon>Erysipelotrichia</taxon>
        <taxon>Erysipelotrichales</taxon>
        <taxon>Coprobacillaceae</taxon>
        <taxon>Thomasclavelia</taxon>
    </lineage>
</organism>